<sequence length="1346" mass="152111">MTDFDTLSQHEQALAMLLAYFGGFDENKSTILKIGAKLMVPELVSDAFRKLSSKGLLQKKELYYSDKPTKYRLQRKLIFPALFELFEPENYTLLKNIRSLFKNQHNIDKPDYTVREMLALIAPTGQPESLNVHVDASAPLLNDISGLMDKPKYKRIFDRIPDAAFALQLRNKLLNANGEDEDVDWTYLKELVSSRKGSRLYSVGDVFVSDIFAFFYYLATGKVCIDIDAAATNQFTLQIVAIQELYKGNYGQAYRLFAKALTLNNKVAPETGIFVNPVSNYYYALTLLMVGTEETLKKIAALSKRKLASENEIFSSNSSYFIVSPLKQYFCNKGDVELDGCFCNTFFGKQSSIAAFWLSSMIYKRLSALPEEVETPKQTPRWAYLKHETQLARSNDEAAEIEKRFGGEPLLSRLNVKEAWKMRLESLIKANTSAAADDELQRETMLIYLVRNNTIVPILKKKLKNGRWSVGKELSVNKLKSLDSTELDESDNRLIRAIDTWNYCIDLDSNIHLLTGCDHVYIGSNYDLQPVSIHEEKPFLVIDKKEDGTFKVSANIEGMLKDNGTTCYIKKNTETDYSVIYPKPLEIKTYKEILAQKTYPPEAEPLLVKLIMALGGKTEIHSNMVEELDSIESVDAPSLITLRILPANAGSFNITAIVCASDTLAFVPGHGNITTIVKRDGKKIQLVRSLKTEKKNMKRISEGLIEAEICDEGNEWLPESIADSLSLTIEQLLPFMQWCKNNEDICTMEWPEGHKLSYYPGISSSSANISFSQIGGWFEVEGDIEITDGQIISLQKLLGIMRQDKRQKFIRIGDNEYITLSTQLTRILKRIDTVTSESHSRLQMAPAAVSLLGEIFDDKALNLKSNPAINELRSRIEESSKTIPLVPKTLNAQLRDYQEEGFEWLSKVTSWGAGVCLADDMGLGKTLQTIALLLEQGSKGPSLVVAPASVVPNWRNELRRFAPTLNVIVLNQSGNRTADIEKAQAGDVVVTTYTLLNIEQDILATREWNVVCLDEAHTIKNANTKMSKAAMQLKARRKVILTGTPIQNHLSELWNLFQFINPGLLGSAEQFKQKFIQPIEGYNDKERQSQLRRLIAPFLLRRTKGEVIKELPDKTDIQLPVELSSNEITMYEMYRKMVEELVRTDKSLNVSTLAEITKLRQMACSCSLVDKSWKVPSSKLLAFIDLAESLNDSGNRALVFSQFTSFLEEVRYAMDNAQLPYLYLDGSTPMAKREQLVKDFQSDRCPFFLISLKAGGLGLNLTGANYVVHLDPWWNPAIEQQATDRAYRIGQQQDVTVYHLISQHTIEEKILRLHKTKRDLADSLLEGSDMAHVITQEEMLDLLKDD</sequence>
<keyword evidence="1" id="KW-0378">Hydrolase</keyword>
<dbReference type="PROSITE" id="PS51192">
    <property type="entry name" value="HELICASE_ATP_BIND_1"/>
    <property type="match status" value="1"/>
</dbReference>
<dbReference type="SMART" id="SM00490">
    <property type="entry name" value="HELICc"/>
    <property type="match status" value="1"/>
</dbReference>
<dbReference type="PROSITE" id="PS51194">
    <property type="entry name" value="HELICASE_CTER"/>
    <property type="match status" value="1"/>
</dbReference>
<dbReference type="InterPro" id="IPR049730">
    <property type="entry name" value="SNF2/RAD54-like_C"/>
</dbReference>
<comment type="caution">
    <text evidence="4">The sequence shown here is derived from an EMBL/GenBank/DDBJ whole genome shotgun (WGS) entry which is preliminary data.</text>
</comment>
<evidence type="ECO:0000259" key="3">
    <source>
        <dbReference type="PROSITE" id="PS51194"/>
    </source>
</evidence>
<dbReference type="Proteomes" id="UP000787419">
    <property type="component" value="Unassembled WGS sequence"/>
</dbReference>
<dbReference type="InterPro" id="IPR014001">
    <property type="entry name" value="Helicase_ATP-bd"/>
</dbReference>
<accession>A0A9D5WWQ7</accession>
<evidence type="ECO:0000313" key="5">
    <source>
        <dbReference type="Proteomes" id="UP000787419"/>
    </source>
</evidence>
<evidence type="ECO:0000313" key="4">
    <source>
        <dbReference type="EMBL" id="MBF1446154.1"/>
    </source>
</evidence>
<dbReference type="GO" id="GO:0004386">
    <property type="term" value="F:helicase activity"/>
    <property type="evidence" value="ECO:0007669"/>
    <property type="project" value="UniProtKB-KW"/>
</dbReference>
<proteinExistence type="predicted"/>
<feature type="domain" description="Helicase C-terminal" evidence="3">
    <location>
        <begin position="1182"/>
        <end position="1341"/>
    </location>
</feature>
<dbReference type="GO" id="GO:0016787">
    <property type="term" value="F:hydrolase activity"/>
    <property type="evidence" value="ECO:0007669"/>
    <property type="project" value="UniProtKB-KW"/>
</dbReference>
<dbReference type="CDD" id="cd18793">
    <property type="entry name" value="SF2_C_SNF"/>
    <property type="match status" value="1"/>
</dbReference>
<dbReference type="Pfam" id="PF00271">
    <property type="entry name" value="Helicase_C"/>
    <property type="match status" value="1"/>
</dbReference>
<dbReference type="InterPro" id="IPR038718">
    <property type="entry name" value="SNF2-like_sf"/>
</dbReference>
<dbReference type="Gene3D" id="3.40.50.300">
    <property type="entry name" value="P-loop containing nucleotide triphosphate hydrolases"/>
    <property type="match status" value="1"/>
</dbReference>
<dbReference type="InterPro" id="IPR001650">
    <property type="entry name" value="Helicase_C-like"/>
</dbReference>
<keyword evidence="4" id="KW-0067">ATP-binding</keyword>
<dbReference type="GO" id="GO:0005524">
    <property type="term" value="F:ATP binding"/>
    <property type="evidence" value="ECO:0007669"/>
    <property type="project" value="InterPro"/>
</dbReference>
<dbReference type="EMBL" id="JABZTM010000012">
    <property type="protein sequence ID" value="MBF1446154.1"/>
    <property type="molecule type" value="Genomic_DNA"/>
</dbReference>
<keyword evidence="4" id="KW-0547">Nucleotide-binding</keyword>
<protein>
    <submittedName>
        <fullName evidence="4">DEAD/DEAH box helicase</fullName>
    </submittedName>
</protein>
<name>A0A9D5WWQ7_9BACT</name>
<dbReference type="RefSeq" id="WP_278489125.1">
    <property type="nucleotide sequence ID" value="NZ_CAJZDG010000001.1"/>
</dbReference>
<gene>
    <name evidence="4" type="ORF">HXN55_02015</name>
</gene>
<keyword evidence="4" id="KW-0347">Helicase</keyword>
<dbReference type="Pfam" id="PF00176">
    <property type="entry name" value="SNF2-rel_dom"/>
    <property type="match status" value="1"/>
</dbReference>
<dbReference type="Gene3D" id="3.40.50.10810">
    <property type="entry name" value="Tandem AAA-ATPase domain"/>
    <property type="match status" value="1"/>
</dbReference>
<reference evidence="4" key="1">
    <citation type="submission" date="2020-04" db="EMBL/GenBank/DDBJ databases">
        <title>Deep metagenomics examines the oral microbiome during advanced dental caries in children, revealing novel taxa and co-occurrences with host molecules.</title>
        <authorList>
            <person name="Baker J.L."/>
            <person name="Morton J.T."/>
            <person name="Dinis M."/>
            <person name="Alvarez R."/>
            <person name="Tran N.C."/>
            <person name="Knight R."/>
            <person name="Edlund A."/>
        </authorList>
    </citation>
    <scope>NUCLEOTIDE SEQUENCE</scope>
    <source>
        <strain evidence="4">JCVI_32_bin.50</strain>
    </source>
</reference>
<evidence type="ECO:0000259" key="2">
    <source>
        <dbReference type="PROSITE" id="PS51192"/>
    </source>
</evidence>
<dbReference type="PANTHER" id="PTHR10799">
    <property type="entry name" value="SNF2/RAD54 HELICASE FAMILY"/>
    <property type="match status" value="1"/>
</dbReference>
<evidence type="ECO:0000256" key="1">
    <source>
        <dbReference type="ARBA" id="ARBA00022801"/>
    </source>
</evidence>
<organism evidence="4 5">
    <name type="scientific">Prevotella nigrescens</name>
    <dbReference type="NCBI Taxonomy" id="28133"/>
    <lineage>
        <taxon>Bacteria</taxon>
        <taxon>Pseudomonadati</taxon>
        <taxon>Bacteroidota</taxon>
        <taxon>Bacteroidia</taxon>
        <taxon>Bacteroidales</taxon>
        <taxon>Prevotellaceae</taxon>
        <taxon>Prevotella</taxon>
    </lineage>
</organism>
<dbReference type="SUPFAM" id="SSF52540">
    <property type="entry name" value="P-loop containing nucleoside triphosphate hydrolases"/>
    <property type="match status" value="2"/>
</dbReference>
<dbReference type="InterPro" id="IPR000330">
    <property type="entry name" value="SNF2_N"/>
</dbReference>
<dbReference type="CDD" id="cd18012">
    <property type="entry name" value="DEXQc_arch_SWI2_SNF2"/>
    <property type="match status" value="1"/>
</dbReference>
<dbReference type="InterPro" id="IPR027417">
    <property type="entry name" value="P-loop_NTPase"/>
</dbReference>
<feature type="domain" description="Helicase ATP-binding" evidence="2">
    <location>
        <begin position="906"/>
        <end position="1063"/>
    </location>
</feature>
<dbReference type="SMART" id="SM00487">
    <property type="entry name" value="DEXDc"/>
    <property type="match status" value="1"/>
</dbReference>